<dbReference type="PANTHER" id="PTHR43788">
    <property type="entry name" value="DNA2/NAM7 HELICASE FAMILY MEMBER"/>
    <property type="match status" value="1"/>
</dbReference>
<comment type="caution">
    <text evidence="2">The sequence shown here is derived from an EMBL/GenBank/DDBJ whole genome shotgun (WGS) entry which is preliminary data.</text>
</comment>
<dbReference type="Pfam" id="PF22721">
    <property type="entry name" value="TBP-TOTE"/>
    <property type="match status" value="2"/>
</dbReference>
<keyword evidence="3" id="KW-1185">Reference proteome</keyword>
<evidence type="ECO:0000313" key="2">
    <source>
        <dbReference type="EMBL" id="OKL39972.1"/>
    </source>
</evidence>
<organism evidence="2 3">
    <name type="scientific">Pontibacter flavimaris</name>
    <dbReference type="NCBI Taxonomy" id="1797110"/>
    <lineage>
        <taxon>Bacteria</taxon>
        <taxon>Pseudomonadati</taxon>
        <taxon>Bacteroidota</taxon>
        <taxon>Cytophagia</taxon>
        <taxon>Cytophagales</taxon>
        <taxon>Hymenobacteraceae</taxon>
        <taxon>Pontibacter</taxon>
    </lineage>
</organism>
<sequence>MSIFYHFQQLLLSDDQRTALERIESFLTSDSQVFMLKGYAGSGKTTILKGLVAHLKVIGKDFAMLAPTGRAAKVLRDRTGRGMTIHRGVYNFEKLQLKEVDSEDVAEKSYHYYFPIKDEIEEGRVIIVDEASMIAEKKVQHELFTFGTGHLLSDLLTYSKIKTTKNKIIFVGDPAQLPPVTDPTSLAFEKSFFEERQITVVEAEMKTVMRQAAENPILRNAAKFRDLMAIPDRTELELDFDNKHFVKASAEEIAERYTNHFPLPEVGNGVIISFSNAQCLSYNRAIREKIFPSCRDIVAGDVILINNNNYHTYGTELYNGDMAQVIAVSERLDTQSAPVYVTEGREKVKKTVTLTFRDIVIKLPNHSEDIKCKVFDSLLNNTAADLTITELKALYINFVIRFNDEQRRRKDQGLATCREGSEEFRNQLKADPYFNALRIKYGYAITCHKSQGGEWDTVFVDYYGRTGLKDAQLRWSYTAITRAKDKCYNINPPYFTAFSKLAFSPIGPIGKVPSEAIQFNNIPSSPFHPANSHACKSLKYHEIVEKIADTHFSLDMVDSKPYMEIYFFRVDGKELRAQATHDGAGIFSDFVLFGTETEEAKSLLSIINQPYERQFRVDYTPSHPNLEKLFSIVQESCNTAGVFITNIIESRANYYVTYYFRTSAVSSYIQFYFNGKTQLTRAIPKSVMGEQDEKLKQLITTISQHAC</sequence>
<dbReference type="InterPro" id="IPR027785">
    <property type="entry name" value="UvrD-like_helicase_C"/>
</dbReference>
<gene>
    <name evidence="2" type="ORF">A3841_16550</name>
</gene>
<accession>A0A1Q5PCV6</accession>
<reference evidence="2 3" key="1">
    <citation type="submission" date="2016-03" db="EMBL/GenBank/DDBJ databases">
        <title>Genome sequence of Pontibacter sp. nov., of the family cytophagaceae, isolated from marine sediment of the Yellow Sea, China.</title>
        <authorList>
            <person name="Zhang G."/>
            <person name="Zhang R."/>
        </authorList>
    </citation>
    <scope>NUCLEOTIDE SEQUENCE [LARGE SCALE GENOMIC DNA]</scope>
    <source>
        <strain evidence="2 3">S10-8</strain>
    </source>
</reference>
<evidence type="ECO:0000313" key="3">
    <source>
        <dbReference type="Proteomes" id="UP000186551"/>
    </source>
</evidence>
<dbReference type="EMBL" id="LVWA01000005">
    <property type="protein sequence ID" value="OKL39972.1"/>
    <property type="molecule type" value="Genomic_DNA"/>
</dbReference>
<dbReference type="InterPro" id="IPR054572">
    <property type="entry name" value="TBP-TOTE"/>
</dbReference>
<dbReference type="CDD" id="cd18809">
    <property type="entry name" value="SF1_C_RecD"/>
    <property type="match status" value="1"/>
</dbReference>
<dbReference type="Gene3D" id="3.40.50.300">
    <property type="entry name" value="P-loop containing nucleotide triphosphate hydrolases"/>
    <property type="match status" value="2"/>
</dbReference>
<dbReference type="InterPro" id="IPR027417">
    <property type="entry name" value="P-loop_NTPase"/>
</dbReference>
<dbReference type="InterPro" id="IPR003593">
    <property type="entry name" value="AAA+_ATPase"/>
</dbReference>
<dbReference type="AlphaFoldDB" id="A0A1Q5PCV6"/>
<dbReference type="Pfam" id="PF13538">
    <property type="entry name" value="UvrD_C_2"/>
    <property type="match status" value="1"/>
</dbReference>
<feature type="domain" description="AAA+ ATPase" evidence="1">
    <location>
        <begin position="30"/>
        <end position="175"/>
    </location>
</feature>
<name>A0A1Q5PCV6_9BACT</name>
<evidence type="ECO:0000259" key="1">
    <source>
        <dbReference type="SMART" id="SM00382"/>
    </source>
</evidence>
<dbReference type="Pfam" id="PF13604">
    <property type="entry name" value="AAA_30"/>
    <property type="match status" value="1"/>
</dbReference>
<dbReference type="InterPro" id="IPR050534">
    <property type="entry name" value="Coronavir_polyprotein_1ab"/>
</dbReference>
<dbReference type="SMART" id="SM00382">
    <property type="entry name" value="AAA"/>
    <property type="match status" value="1"/>
</dbReference>
<dbReference type="STRING" id="1797110.A3841_16550"/>
<dbReference type="RefSeq" id="WP_073852079.1">
    <property type="nucleotide sequence ID" value="NZ_LVWA01000005.1"/>
</dbReference>
<dbReference type="OrthoDB" id="9803432at2"/>
<dbReference type="Proteomes" id="UP000186551">
    <property type="component" value="Unassembled WGS sequence"/>
</dbReference>
<protein>
    <recommendedName>
        <fullName evidence="1">AAA+ ATPase domain-containing protein</fullName>
    </recommendedName>
</protein>
<proteinExistence type="predicted"/>
<dbReference type="SUPFAM" id="SSF52540">
    <property type="entry name" value="P-loop containing nucleoside triphosphate hydrolases"/>
    <property type="match status" value="1"/>
</dbReference>